<evidence type="ECO:0000313" key="2">
    <source>
        <dbReference type="Proteomes" id="UP000800235"/>
    </source>
</evidence>
<gene>
    <name evidence="1" type="ORF">EJ08DRAFT_649711</name>
</gene>
<accession>A0A9P4NRN3</accession>
<dbReference type="Proteomes" id="UP000800235">
    <property type="component" value="Unassembled WGS sequence"/>
</dbReference>
<comment type="caution">
    <text evidence="1">The sequence shown here is derived from an EMBL/GenBank/DDBJ whole genome shotgun (WGS) entry which is preliminary data.</text>
</comment>
<sequence>MRRPHRIPLPPRRSTYLPDHRSCQACNYIENLATPLNLSRISITQAFVNIPRDSVPNTLIRAFNLPNDQSWTSLSNVLQHHVWLFKRQQGQEVSSQNSSHSAAFGKLAPLSHCSRGRSRILRLTTSEAADLLLNTFEWLEPYRRHAFRISNPL</sequence>
<proteinExistence type="predicted"/>
<dbReference type="AlphaFoldDB" id="A0A9P4NRN3"/>
<protein>
    <submittedName>
        <fullName evidence="1">Uncharacterized protein</fullName>
    </submittedName>
</protein>
<dbReference type="EMBL" id="MU007039">
    <property type="protein sequence ID" value="KAF2430407.1"/>
    <property type="molecule type" value="Genomic_DNA"/>
</dbReference>
<name>A0A9P4NRN3_9PEZI</name>
<reference evidence="1" key="1">
    <citation type="journal article" date="2020" name="Stud. Mycol.">
        <title>101 Dothideomycetes genomes: a test case for predicting lifestyles and emergence of pathogens.</title>
        <authorList>
            <person name="Haridas S."/>
            <person name="Albert R."/>
            <person name="Binder M."/>
            <person name="Bloem J."/>
            <person name="Labutti K."/>
            <person name="Salamov A."/>
            <person name="Andreopoulos B."/>
            <person name="Baker S."/>
            <person name="Barry K."/>
            <person name="Bills G."/>
            <person name="Bluhm B."/>
            <person name="Cannon C."/>
            <person name="Castanera R."/>
            <person name="Culley D."/>
            <person name="Daum C."/>
            <person name="Ezra D."/>
            <person name="Gonzalez J."/>
            <person name="Henrissat B."/>
            <person name="Kuo A."/>
            <person name="Liang C."/>
            <person name="Lipzen A."/>
            <person name="Lutzoni F."/>
            <person name="Magnuson J."/>
            <person name="Mondo S."/>
            <person name="Nolan M."/>
            <person name="Ohm R."/>
            <person name="Pangilinan J."/>
            <person name="Park H.-J."/>
            <person name="Ramirez L."/>
            <person name="Alfaro M."/>
            <person name="Sun H."/>
            <person name="Tritt A."/>
            <person name="Yoshinaga Y."/>
            <person name="Zwiers L.-H."/>
            <person name="Turgeon B."/>
            <person name="Goodwin S."/>
            <person name="Spatafora J."/>
            <person name="Crous P."/>
            <person name="Grigoriev I."/>
        </authorList>
    </citation>
    <scope>NUCLEOTIDE SEQUENCE</scope>
    <source>
        <strain evidence="1">CBS 130266</strain>
    </source>
</reference>
<evidence type="ECO:0000313" key="1">
    <source>
        <dbReference type="EMBL" id="KAF2430407.1"/>
    </source>
</evidence>
<organism evidence="1 2">
    <name type="scientific">Tothia fuscella</name>
    <dbReference type="NCBI Taxonomy" id="1048955"/>
    <lineage>
        <taxon>Eukaryota</taxon>
        <taxon>Fungi</taxon>
        <taxon>Dikarya</taxon>
        <taxon>Ascomycota</taxon>
        <taxon>Pezizomycotina</taxon>
        <taxon>Dothideomycetes</taxon>
        <taxon>Pleosporomycetidae</taxon>
        <taxon>Venturiales</taxon>
        <taxon>Cylindrosympodiaceae</taxon>
        <taxon>Tothia</taxon>
    </lineage>
</organism>
<keyword evidence="2" id="KW-1185">Reference proteome</keyword>